<organism evidence="2 3">
    <name type="scientific">Pseudo-nitzschia multistriata</name>
    <dbReference type="NCBI Taxonomy" id="183589"/>
    <lineage>
        <taxon>Eukaryota</taxon>
        <taxon>Sar</taxon>
        <taxon>Stramenopiles</taxon>
        <taxon>Ochrophyta</taxon>
        <taxon>Bacillariophyta</taxon>
        <taxon>Bacillariophyceae</taxon>
        <taxon>Bacillariophycidae</taxon>
        <taxon>Bacillariales</taxon>
        <taxon>Bacillariaceae</taxon>
        <taxon>Pseudo-nitzschia</taxon>
    </lineage>
</organism>
<proteinExistence type="predicted"/>
<sequence length="107" mass="11557">MARAKPAVEFSGVGNGDASQVRTNRQDDNPFVGQYSIFVGFGITQTTHWYGSNLCDFLRCSFSNENGFATPLYGQGFAVFNRTKVEIGRGQGGSRGGNGEGGHQFDH</sequence>
<evidence type="ECO:0000256" key="1">
    <source>
        <dbReference type="SAM" id="MobiDB-lite"/>
    </source>
</evidence>
<gene>
    <name evidence="2" type="ORF">PSNMU_V1.4_AUG-EV-PASAV3_0035150</name>
</gene>
<accession>A0A448Z420</accession>
<dbReference type="Proteomes" id="UP000291116">
    <property type="component" value="Unassembled WGS sequence"/>
</dbReference>
<feature type="region of interest" description="Disordered" evidence="1">
    <location>
        <begin position="1"/>
        <end position="27"/>
    </location>
</feature>
<evidence type="ECO:0000313" key="3">
    <source>
        <dbReference type="Proteomes" id="UP000291116"/>
    </source>
</evidence>
<reference evidence="2 3" key="1">
    <citation type="submission" date="2019-01" db="EMBL/GenBank/DDBJ databases">
        <authorList>
            <person name="Ferrante I. M."/>
        </authorList>
    </citation>
    <scope>NUCLEOTIDE SEQUENCE [LARGE SCALE GENOMIC DNA]</scope>
    <source>
        <strain evidence="2 3">B856</strain>
    </source>
</reference>
<keyword evidence="3" id="KW-1185">Reference proteome</keyword>
<evidence type="ECO:0000313" key="2">
    <source>
        <dbReference type="EMBL" id="VEU36744.1"/>
    </source>
</evidence>
<feature type="region of interest" description="Disordered" evidence="1">
    <location>
        <begin position="88"/>
        <end position="107"/>
    </location>
</feature>
<protein>
    <submittedName>
        <fullName evidence="2">Uncharacterized protein</fullName>
    </submittedName>
</protein>
<dbReference type="EMBL" id="CAACVS010000102">
    <property type="protein sequence ID" value="VEU36744.1"/>
    <property type="molecule type" value="Genomic_DNA"/>
</dbReference>
<feature type="compositionally biased region" description="Gly residues" evidence="1">
    <location>
        <begin position="89"/>
        <end position="107"/>
    </location>
</feature>
<name>A0A448Z420_9STRA</name>
<dbReference type="AlphaFoldDB" id="A0A448Z420"/>